<evidence type="ECO:0000313" key="5">
    <source>
        <dbReference type="Proteomes" id="UP001241605"/>
    </source>
</evidence>
<reference evidence="4 5" key="1">
    <citation type="submission" date="2023-05" db="EMBL/GenBank/DDBJ databases">
        <title>YMD87, complete Genome.</title>
        <authorList>
            <person name="Zhang J."/>
            <person name="Xu X."/>
        </authorList>
    </citation>
    <scope>NUCLEOTIDE SEQUENCE [LARGE SCALE GENOMIC DNA]</scope>
    <source>
        <strain evidence="4 5">YMD87</strain>
    </source>
</reference>
<dbReference type="Pfam" id="PF02021">
    <property type="entry name" value="UPF0102"/>
    <property type="match status" value="1"/>
</dbReference>
<evidence type="ECO:0000256" key="2">
    <source>
        <dbReference type="HAMAP-Rule" id="MF_00048"/>
    </source>
</evidence>
<gene>
    <name evidence="4" type="ORF">QF118_07455</name>
</gene>
<proteinExistence type="inferred from homology"/>
<dbReference type="SUPFAM" id="SSF52980">
    <property type="entry name" value="Restriction endonuclease-like"/>
    <property type="match status" value="1"/>
</dbReference>
<evidence type="ECO:0000256" key="1">
    <source>
        <dbReference type="ARBA" id="ARBA00006738"/>
    </source>
</evidence>
<name>A0ABY8QMP1_9RHOB</name>
<feature type="region of interest" description="Disordered" evidence="3">
    <location>
        <begin position="1"/>
        <end position="29"/>
    </location>
</feature>
<dbReference type="PANTHER" id="PTHR34039:SF1">
    <property type="entry name" value="UPF0102 PROTEIN YRAN"/>
    <property type="match status" value="1"/>
</dbReference>
<dbReference type="HAMAP" id="MF_00048">
    <property type="entry name" value="UPF0102"/>
    <property type="match status" value="1"/>
</dbReference>
<sequence length="133" mass="14722">MATPQGVARDPRNRQSRGQTSHFAGHAAEENIARDYEGRGYPIVHRRWRGKGGEIDLIAQDGAGFVFVEVKQSRSFDRAASHVSPRQMLRLQTAAEEFLGSQPLGALTDVRFDVALVDGRGDIRVIENAFGQF</sequence>
<protein>
    <recommendedName>
        <fullName evidence="2">UPF0102 protein QF118_07455</fullName>
    </recommendedName>
</protein>
<dbReference type="InterPro" id="IPR011856">
    <property type="entry name" value="tRNA_endonuc-like_dom_sf"/>
</dbReference>
<organism evidence="4 5">
    <name type="scientific">Tropicibacter oceani</name>
    <dbReference type="NCBI Taxonomy" id="3058420"/>
    <lineage>
        <taxon>Bacteria</taxon>
        <taxon>Pseudomonadati</taxon>
        <taxon>Pseudomonadota</taxon>
        <taxon>Alphaproteobacteria</taxon>
        <taxon>Rhodobacterales</taxon>
        <taxon>Roseobacteraceae</taxon>
        <taxon>Tropicibacter</taxon>
    </lineage>
</organism>
<dbReference type="PANTHER" id="PTHR34039">
    <property type="entry name" value="UPF0102 PROTEIN YRAN"/>
    <property type="match status" value="1"/>
</dbReference>
<dbReference type="InterPro" id="IPR011335">
    <property type="entry name" value="Restrct_endonuc-II-like"/>
</dbReference>
<keyword evidence="5" id="KW-1185">Reference proteome</keyword>
<comment type="similarity">
    <text evidence="1 2">Belongs to the UPF0102 family.</text>
</comment>
<dbReference type="RefSeq" id="WP_282301995.1">
    <property type="nucleotide sequence ID" value="NZ_CP124616.1"/>
</dbReference>
<dbReference type="Gene3D" id="3.40.1350.10">
    <property type="match status" value="1"/>
</dbReference>
<dbReference type="InterPro" id="IPR003509">
    <property type="entry name" value="UPF0102_YraN-like"/>
</dbReference>
<dbReference type="Proteomes" id="UP001241605">
    <property type="component" value="Chromosome"/>
</dbReference>
<evidence type="ECO:0000256" key="3">
    <source>
        <dbReference type="SAM" id="MobiDB-lite"/>
    </source>
</evidence>
<evidence type="ECO:0000313" key="4">
    <source>
        <dbReference type="EMBL" id="WGW05372.1"/>
    </source>
</evidence>
<dbReference type="EMBL" id="CP124616">
    <property type="protein sequence ID" value="WGW05372.1"/>
    <property type="molecule type" value="Genomic_DNA"/>
</dbReference>
<accession>A0ABY8QMP1</accession>